<evidence type="ECO:0000313" key="1">
    <source>
        <dbReference type="EMBL" id="KAA0725129.1"/>
    </source>
</evidence>
<protein>
    <submittedName>
        <fullName evidence="1">Uncharacterized protein</fullName>
    </submittedName>
</protein>
<dbReference type="EMBL" id="SOYY01000001">
    <property type="protein sequence ID" value="KAA0725129.1"/>
    <property type="molecule type" value="Genomic_DNA"/>
</dbReference>
<organism evidence="1 2">
    <name type="scientific">Triplophysa tibetana</name>
    <dbReference type="NCBI Taxonomy" id="1572043"/>
    <lineage>
        <taxon>Eukaryota</taxon>
        <taxon>Metazoa</taxon>
        <taxon>Chordata</taxon>
        <taxon>Craniata</taxon>
        <taxon>Vertebrata</taxon>
        <taxon>Euteleostomi</taxon>
        <taxon>Actinopterygii</taxon>
        <taxon>Neopterygii</taxon>
        <taxon>Teleostei</taxon>
        <taxon>Ostariophysi</taxon>
        <taxon>Cypriniformes</taxon>
        <taxon>Nemacheilidae</taxon>
        <taxon>Triplophysa</taxon>
    </lineage>
</organism>
<proteinExistence type="predicted"/>
<reference evidence="1 2" key="1">
    <citation type="journal article" date="2019" name="Mol. Ecol. Resour.">
        <title>Chromosome-level genome assembly of Triplophysa tibetana, a fish adapted to the harsh high-altitude environment of the Tibetan Plateau.</title>
        <authorList>
            <person name="Yang X."/>
            <person name="Liu H."/>
            <person name="Ma Z."/>
            <person name="Zou Y."/>
            <person name="Zou M."/>
            <person name="Mao Y."/>
            <person name="Li X."/>
            <person name="Wang H."/>
            <person name="Chen T."/>
            <person name="Wang W."/>
            <person name="Yang R."/>
        </authorList>
    </citation>
    <scope>NUCLEOTIDE SEQUENCE [LARGE SCALE GENOMIC DNA]</scope>
    <source>
        <strain evidence="1">TTIB1903HZAU</strain>
        <tissue evidence="1">Muscle</tissue>
    </source>
</reference>
<evidence type="ECO:0000313" key="2">
    <source>
        <dbReference type="Proteomes" id="UP000324632"/>
    </source>
</evidence>
<accession>A0A5A9PYE2</accession>
<comment type="caution">
    <text evidence="1">The sequence shown here is derived from an EMBL/GenBank/DDBJ whole genome shotgun (WGS) entry which is preliminary data.</text>
</comment>
<dbReference type="Proteomes" id="UP000324632">
    <property type="component" value="Chromosome 1"/>
</dbReference>
<keyword evidence="2" id="KW-1185">Reference proteome</keyword>
<sequence length="116" mass="13572">MRPLVKTCIQNMYTDYLFSIEVDKKCICKCQPANEETWAKSNKRYSVSTSLNIYIEKCLTCSYSEGLYVLDLKVILCTFVLKIFCMLPYLIEPLIEHYLVNYILSNCSILQCIRVE</sequence>
<gene>
    <name evidence="1" type="ORF">E1301_Tti005841</name>
</gene>
<dbReference type="AlphaFoldDB" id="A0A5A9PYE2"/>
<name>A0A5A9PYE2_9TELE</name>